<reference evidence="3 4" key="1">
    <citation type="submission" date="2018-11" db="EMBL/GenBank/DDBJ databases">
        <authorList>
            <person name="Kleinhagauer T."/>
            <person name="Glaeser S.P."/>
            <person name="Spergser J."/>
            <person name="Ruckert C."/>
            <person name="Kaempfer P."/>
            <person name="Busse H.-J."/>
        </authorList>
    </citation>
    <scope>NUCLEOTIDE SEQUENCE [LARGE SCALE GENOMIC DNA]</scope>
    <source>
        <strain evidence="3 4">W8</strain>
    </source>
</reference>
<dbReference type="InterPro" id="IPR029058">
    <property type="entry name" value="AB_hydrolase_fold"/>
</dbReference>
<protein>
    <submittedName>
        <fullName evidence="3">Lipase (Class 2)</fullName>
    </submittedName>
</protein>
<organism evidence="3 4">
    <name type="scientific">Corynebacterium gerontici</name>
    <dbReference type="NCBI Taxonomy" id="2079234"/>
    <lineage>
        <taxon>Bacteria</taxon>
        <taxon>Bacillati</taxon>
        <taxon>Actinomycetota</taxon>
        <taxon>Actinomycetes</taxon>
        <taxon>Mycobacteriales</taxon>
        <taxon>Corynebacteriaceae</taxon>
        <taxon>Corynebacterium</taxon>
    </lineage>
</organism>
<accession>A0A3G6J6S5</accession>
<dbReference type="GO" id="GO:0003824">
    <property type="term" value="F:catalytic activity"/>
    <property type="evidence" value="ECO:0007669"/>
    <property type="project" value="UniProtKB-ARBA"/>
</dbReference>
<evidence type="ECO:0000259" key="2">
    <source>
        <dbReference type="Pfam" id="PF00561"/>
    </source>
</evidence>
<evidence type="ECO:0000313" key="4">
    <source>
        <dbReference type="Proteomes" id="UP000271587"/>
    </source>
</evidence>
<feature type="domain" description="AB hydrolase-1" evidence="2">
    <location>
        <begin position="38"/>
        <end position="153"/>
    </location>
</feature>
<dbReference type="KEGG" id="cgk:CGERO_07070"/>
<dbReference type="RefSeq" id="WP_123934526.1">
    <property type="nucleotide sequence ID" value="NZ_CP033897.1"/>
</dbReference>
<gene>
    <name evidence="3" type="ORF">CGERO_07070</name>
</gene>
<sequence>MDQQLEAVRTPPGAIAATKQHPSPQGANGSCVPKPNENPVVLIHRMTSNLYSTFGAIAPLLEQQGKRVFAMNYGYYGEELHGSSATQLVPGFYGYASLNDSLAQVSRQIDLVKQHTGAQKVDSVSWSVGSSLATAYVKQVCAEGVGTVVSLDGVLRGTTML</sequence>
<dbReference type="Pfam" id="PF00561">
    <property type="entry name" value="Abhydrolase_1"/>
    <property type="match status" value="1"/>
</dbReference>
<name>A0A3G6J6S5_9CORY</name>
<dbReference type="SUPFAM" id="SSF53474">
    <property type="entry name" value="alpha/beta-Hydrolases"/>
    <property type="match status" value="1"/>
</dbReference>
<dbReference type="InterPro" id="IPR000073">
    <property type="entry name" value="AB_hydrolase_1"/>
</dbReference>
<dbReference type="OrthoDB" id="8871309at2"/>
<dbReference type="EMBL" id="CP033897">
    <property type="protein sequence ID" value="AZA11714.1"/>
    <property type="molecule type" value="Genomic_DNA"/>
</dbReference>
<feature type="region of interest" description="Disordered" evidence="1">
    <location>
        <begin position="1"/>
        <end position="33"/>
    </location>
</feature>
<proteinExistence type="predicted"/>
<dbReference type="Proteomes" id="UP000271587">
    <property type="component" value="Chromosome"/>
</dbReference>
<dbReference type="AlphaFoldDB" id="A0A3G6J6S5"/>
<keyword evidence="4" id="KW-1185">Reference proteome</keyword>
<evidence type="ECO:0000313" key="3">
    <source>
        <dbReference type="EMBL" id="AZA11714.1"/>
    </source>
</evidence>
<evidence type="ECO:0000256" key="1">
    <source>
        <dbReference type="SAM" id="MobiDB-lite"/>
    </source>
</evidence>
<dbReference type="Gene3D" id="3.40.50.1820">
    <property type="entry name" value="alpha/beta hydrolase"/>
    <property type="match status" value="1"/>
</dbReference>